<evidence type="ECO:0000313" key="5">
    <source>
        <dbReference type="WBParaSite" id="MCU_008203-RB"/>
    </source>
</evidence>
<feature type="compositionally biased region" description="Low complexity" evidence="1">
    <location>
        <begin position="894"/>
        <end position="905"/>
    </location>
</feature>
<feature type="region of interest" description="Disordered" evidence="1">
    <location>
        <begin position="888"/>
        <end position="917"/>
    </location>
</feature>
<keyword evidence="2" id="KW-0472">Membrane</keyword>
<feature type="chain" id="PRO_5024384567" evidence="3">
    <location>
        <begin position="26"/>
        <end position="960"/>
    </location>
</feature>
<evidence type="ECO:0000256" key="2">
    <source>
        <dbReference type="SAM" id="Phobius"/>
    </source>
</evidence>
<organism evidence="5">
    <name type="scientific">Mesocestoides corti</name>
    <name type="common">Flatworm</name>
    <dbReference type="NCBI Taxonomy" id="53468"/>
    <lineage>
        <taxon>Eukaryota</taxon>
        <taxon>Metazoa</taxon>
        <taxon>Spiralia</taxon>
        <taxon>Lophotrochozoa</taxon>
        <taxon>Platyhelminthes</taxon>
        <taxon>Cestoda</taxon>
        <taxon>Eucestoda</taxon>
        <taxon>Cyclophyllidea</taxon>
        <taxon>Mesocestoididae</taxon>
        <taxon>Mesocestoides</taxon>
    </lineage>
</organism>
<evidence type="ECO:0000256" key="1">
    <source>
        <dbReference type="SAM" id="MobiDB-lite"/>
    </source>
</evidence>
<keyword evidence="3" id="KW-0732">Signal</keyword>
<sequence>MSHVPLAILLATFLTLVVVELSADAQKGQNLAVGACNKEAPSFCDRIVRNSVCNRAKNECFCRKGFVAVKEGDSVACKTLLTDLKCRVDADCVHVNRSSCHPGAGFCTCPGNTVFVPQLNACRTKLFERKSLVCSSCLKEGGSCFAYDANDRQPDSASTFEPYGCVCPNFRTSTQFRHPSRPQRTCGAQLVDIGELCNNEDLQCRSPLAVCNPLDEQTWSRKGYQNGPSYGICSCLPNNIPVFQKLLRYFECYPKAGIKEETCQQCIKNGGECYWLTNTRAECKCPLGKSNSQIYGNVNNGVCTFKHVQTICENGLLLICYVPHWEAPYEDLASHLGSGAAEARLTAASLGSADSACRLRRATDVTSSLTDLWRAMLTKLSSHSPRAGNATRVGPYCTQLDIAHDLPLHCGIRIYSVAGDMMKYQGAIEVEMENSPFNRNRDLRLPFTCIDHKLSKARQNVISQFKHLNANVSMVIVNKNLQDVDQVNEEENISLRFSLISASTGAQGSIAVESCFASVSGSQFSPPSIYSGFPIYAAGCTANNKAYRIHFDESQLSGRSLQSTFFQVFRIEYFSSLFIRCFVKFCPQSLTCRVESLDCSDPAQAYTGKKRPGGNHRLFDRWVHLNIVPAQKESLVTGSVDGTTNANRRLSNDPEPCRYAVCLTQPQLISASVVTALIVIVVLLIALVALRRHSRYHQAEPEASNKPSCSAYEYVNWSTPVYSRDWENPASIFQPLVLSDSAVQRNPVSSTASAICSKGKLPINSFVRNPNNVISLFHPPSTEAETKCRSFSEIQRSLATEPLAGSDCRHSMVKKLGKDIFTNAVEPFELQPVEVYETEGQGSVGLYAPFLCIRETNAIKNDTTDSACQLLASNNRREEGLTTTTPLIHRKSRSGSSPAASAQSATLQRMPTKQNIGMSKMSSNLETFPSMKFLTDSEQAANNRNTPLSPCTVLADENNV</sequence>
<dbReference type="PROSITE" id="PS51034">
    <property type="entry name" value="ZP_2"/>
    <property type="match status" value="1"/>
</dbReference>
<keyword evidence="2" id="KW-1133">Transmembrane helix</keyword>
<keyword evidence="2" id="KW-0812">Transmembrane</keyword>
<feature type="domain" description="ZP" evidence="4">
    <location>
        <begin position="356"/>
        <end position="606"/>
    </location>
</feature>
<feature type="compositionally biased region" description="Polar residues" evidence="1">
    <location>
        <begin position="906"/>
        <end position="917"/>
    </location>
</feature>
<proteinExistence type="predicted"/>
<dbReference type="AlphaFoldDB" id="A0A5K3FG97"/>
<evidence type="ECO:0000256" key="3">
    <source>
        <dbReference type="SAM" id="SignalP"/>
    </source>
</evidence>
<feature type="region of interest" description="Disordered" evidence="1">
    <location>
        <begin position="941"/>
        <end position="960"/>
    </location>
</feature>
<name>A0A5K3FG97_MESCO</name>
<evidence type="ECO:0000259" key="4">
    <source>
        <dbReference type="PROSITE" id="PS51034"/>
    </source>
</evidence>
<accession>A0A5K3FG97</accession>
<feature type="transmembrane region" description="Helical" evidence="2">
    <location>
        <begin position="668"/>
        <end position="690"/>
    </location>
</feature>
<dbReference type="WBParaSite" id="MCU_008203-RB">
    <property type="protein sequence ID" value="MCU_008203-RB"/>
    <property type="gene ID" value="MCU_008203"/>
</dbReference>
<reference evidence="5" key="1">
    <citation type="submission" date="2019-11" db="UniProtKB">
        <authorList>
            <consortium name="WormBaseParasite"/>
        </authorList>
    </citation>
    <scope>IDENTIFICATION</scope>
</reference>
<dbReference type="InterPro" id="IPR001507">
    <property type="entry name" value="ZP_dom"/>
</dbReference>
<protein>
    <submittedName>
        <fullName evidence="5">ZP domain-containing protein</fullName>
    </submittedName>
</protein>
<feature type="signal peptide" evidence="3">
    <location>
        <begin position="1"/>
        <end position="25"/>
    </location>
</feature>